<evidence type="ECO:0000313" key="1">
    <source>
        <dbReference type="EMBL" id="OQO03559.1"/>
    </source>
</evidence>
<evidence type="ECO:0000313" key="2">
    <source>
        <dbReference type="Proteomes" id="UP000192596"/>
    </source>
</evidence>
<dbReference type="STRING" id="1507870.A0A1V8SWV0"/>
<dbReference type="InParanoid" id="A0A1V8SWV0"/>
<dbReference type="EMBL" id="NAJO01000024">
    <property type="protein sequence ID" value="OQO03559.1"/>
    <property type="molecule type" value="Genomic_DNA"/>
</dbReference>
<sequence length="133" mass="14205">MCPALDHKTCQDDMGVTWGVLCDTRLSGIVITTSGKHKRVDTERDLEEVIPAAAALEERNAQGLGARELADRELTQRTYTGTLGGCTGYCGMFDKSYCVGVAYNVGFNGNCMSYDVVDGTFPAPGGIAAIRES</sequence>
<dbReference type="OrthoDB" id="3896123at2759"/>
<proteinExistence type="predicted"/>
<comment type="caution">
    <text evidence="1">The sequence shown here is derived from an EMBL/GenBank/DDBJ whole genome shotgun (WGS) entry which is preliminary data.</text>
</comment>
<dbReference type="AlphaFoldDB" id="A0A1V8SWV0"/>
<organism evidence="1 2">
    <name type="scientific">Cryoendolithus antarcticus</name>
    <dbReference type="NCBI Taxonomy" id="1507870"/>
    <lineage>
        <taxon>Eukaryota</taxon>
        <taxon>Fungi</taxon>
        <taxon>Dikarya</taxon>
        <taxon>Ascomycota</taxon>
        <taxon>Pezizomycotina</taxon>
        <taxon>Dothideomycetes</taxon>
        <taxon>Dothideomycetidae</taxon>
        <taxon>Cladosporiales</taxon>
        <taxon>Cladosporiaceae</taxon>
        <taxon>Cryoendolithus</taxon>
    </lineage>
</organism>
<protein>
    <recommendedName>
        <fullName evidence="3">Apple domain-containing protein</fullName>
    </recommendedName>
</protein>
<gene>
    <name evidence="1" type="ORF">B0A48_10223</name>
</gene>
<name>A0A1V8SWV0_9PEZI</name>
<accession>A0A1V8SWV0</accession>
<evidence type="ECO:0008006" key="3">
    <source>
        <dbReference type="Google" id="ProtNLM"/>
    </source>
</evidence>
<dbReference type="Proteomes" id="UP000192596">
    <property type="component" value="Unassembled WGS sequence"/>
</dbReference>
<reference evidence="2" key="1">
    <citation type="submission" date="2017-03" db="EMBL/GenBank/DDBJ databases">
        <title>Genomes of endolithic fungi from Antarctica.</title>
        <authorList>
            <person name="Coleine C."/>
            <person name="Masonjones S."/>
            <person name="Stajich J.E."/>
        </authorList>
    </citation>
    <scope>NUCLEOTIDE SEQUENCE [LARGE SCALE GENOMIC DNA]</scope>
    <source>
        <strain evidence="2">CCFEE 5527</strain>
    </source>
</reference>
<keyword evidence="2" id="KW-1185">Reference proteome</keyword>